<organism evidence="2 3">
    <name type="scientific">Penicillium camemberti (strain FM 013)</name>
    <dbReference type="NCBI Taxonomy" id="1429867"/>
    <lineage>
        <taxon>Eukaryota</taxon>
        <taxon>Fungi</taxon>
        <taxon>Dikarya</taxon>
        <taxon>Ascomycota</taxon>
        <taxon>Pezizomycotina</taxon>
        <taxon>Eurotiomycetes</taxon>
        <taxon>Eurotiomycetidae</taxon>
        <taxon>Eurotiales</taxon>
        <taxon>Aspergillaceae</taxon>
        <taxon>Penicillium</taxon>
    </lineage>
</organism>
<dbReference type="PANTHER" id="PTHR41252">
    <property type="entry name" value="BLR2505 PROTEIN"/>
    <property type="match status" value="1"/>
</dbReference>
<dbReference type="PANTHER" id="PTHR41252:SF1">
    <property type="entry name" value="BLR2505 PROTEIN"/>
    <property type="match status" value="1"/>
</dbReference>
<dbReference type="SUPFAM" id="SSF54427">
    <property type="entry name" value="NTF2-like"/>
    <property type="match status" value="1"/>
</dbReference>
<evidence type="ECO:0000313" key="3">
    <source>
        <dbReference type="Proteomes" id="UP000053732"/>
    </source>
</evidence>
<evidence type="ECO:0000259" key="1">
    <source>
        <dbReference type="Pfam" id="PF12680"/>
    </source>
</evidence>
<dbReference type="AlphaFoldDB" id="A0A0G4NV65"/>
<protein>
    <submittedName>
        <fullName evidence="2">Str. FM013</fullName>
    </submittedName>
</protein>
<dbReference type="Proteomes" id="UP000053732">
    <property type="component" value="Unassembled WGS sequence"/>
</dbReference>
<dbReference type="Gene3D" id="3.10.450.50">
    <property type="match status" value="1"/>
</dbReference>
<dbReference type="InterPro" id="IPR032710">
    <property type="entry name" value="NTF2-like_dom_sf"/>
</dbReference>
<evidence type="ECO:0000313" key="2">
    <source>
        <dbReference type="EMBL" id="CRL17963.1"/>
    </source>
</evidence>
<sequence length="147" mass="16344">MASTPGYTPRAVLDAFYEAERAYMSAAPEARDFSGIAATLAPDVRLEQTPALPYAGVYIGPQGIKDWSTRMGDYFDIVDVQNPEIFERPGSDRVLVLSNIHLRVRSTGQEMDFPFCQAFTVDLEKGLILEIRPFYWDVAAVNAALGY</sequence>
<dbReference type="EMBL" id="HG793134">
    <property type="protein sequence ID" value="CRL17963.1"/>
    <property type="molecule type" value="Genomic_DNA"/>
</dbReference>
<feature type="domain" description="SnoaL-like" evidence="1">
    <location>
        <begin position="22"/>
        <end position="130"/>
    </location>
</feature>
<name>A0A0G4NV65_PENC3</name>
<proteinExistence type="predicted"/>
<keyword evidence="3" id="KW-1185">Reference proteome</keyword>
<dbReference type="Pfam" id="PF12680">
    <property type="entry name" value="SnoaL_2"/>
    <property type="match status" value="1"/>
</dbReference>
<dbReference type="InterPro" id="IPR037401">
    <property type="entry name" value="SnoaL-like"/>
</dbReference>
<accession>A0A0G4NV65</accession>
<gene>
    <name evidence="2" type="ORF">PCAMFM013_S001g000923</name>
</gene>
<reference evidence="2 3" key="1">
    <citation type="journal article" date="2014" name="Nat. Commun.">
        <title>Multiple recent horizontal transfers of a large genomic region in cheese making fungi.</title>
        <authorList>
            <person name="Cheeseman K."/>
            <person name="Ropars J."/>
            <person name="Renault P."/>
            <person name="Dupont J."/>
            <person name="Gouzy J."/>
            <person name="Branca A."/>
            <person name="Abraham A.L."/>
            <person name="Ceppi M."/>
            <person name="Conseiller E."/>
            <person name="Debuchy R."/>
            <person name="Malagnac F."/>
            <person name="Goarin A."/>
            <person name="Silar P."/>
            <person name="Lacoste S."/>
            <person name="Sallet E."/>
            <person name="Bensimon A."/>
            <person name="Giraud T."/>
            <person name="Brygoo Y."/>
        </authorList>
    </citation>
    <scope>NUCLEOTIDE SEQUENCE [LARGE SCALE GENOMIC DNA]</scope>
    <source>
        <strain evidence="3">FM 013</strain>
    </source>
</reference>